<comment type="caution">
    <text evidence="9">Lacks conserved residue(s) required for the propagation of feature annotation.</text>
</comment>
<sequence>MKNSKQKGALSLLVLLAILAGFIYLAYISLSQGKIKLGLDLAGGVSITYQAKEENPSDQDMRDTIYKLQQRVSGYSNEAQVYQEGKNRINIDIPGVSDANTILEELGQPGSLTFVDPDGKVILNGNQVKSAQAGQGTDNTTGAAQYVVELSFTDEGTKAFAEATTRLVGQQIAIIYDGVMYSNPVVREAITGGQCTIDGMSSYEEAERLASTIRIGALKLELEEMRSNVVGAQLGQKAISTSLRAGAVSFAVIAAFMAAIFWLPGIAAALALALYICLTICLLSAFDITMTLPGIAGIILSVGMAVDANVIIFTRIREEIGLGKTVRSAVKTGFRKALSAIVDGNITTLIASAVLFIMGTGTIRGFATTLGLGVVVSMFTALLITRAWLYAFCDLGLDQKKLFGEVKERKVFNFVGRSKVFFGIAIALIASGFIGMAVHTATSGAPLNLGLDFKGGTSTNVSFNEDLSLEQIDEQVKPVVASVTGDSDIQASKVQGTNEVIIKTRSLSVDERQALDRALADQFGIEKEKITAESISGTISGEMRRDAVMAVIVALLLMLIYIRFRFADIRFASAAILCLCHDVLVLFAAYVVFRWSVGSTFVACMLTLVGYSINDTIVIFDRIRENQRLMHGADRQEIANKSITETFSRSLLTSITTFVAIFILYIMGVSSIREFTLPLMIGTLCGTYSSIAVATPLWDLMEKRRESRKAEAKAAESQRAAAAKAEKRAKGGQKKEK</sequence>
<keyword evidence="6 9" id="KW-1133">Transmembrane helix</keyword>
<evidence type="ECO:0000256" key="4">
    <source>
        <dbReference type="ARBA" id="ARBA00022692"/>
    </source>
</evidence>
<dbReference type="GO" id="GO:0005886">
    <property type="term" value="C:plasma membrane"/>
    <property type="evidence" value="ECO:0007669"/>
    <property type="project" value="UniProtKB-SubCell"/>
</dbReference>
<dbReference type="Pfam" id="PF02355">
    <property type="entry name" value="SecD_SecF_C"/>
    <property type="match status" value="2"/>
</dbReference>
<comment type="caution">
    <text evidence="15">The sequence shown here is derived from an EMBL/GenBank/DDBJ whole genome shotgun (WGS) entry which is preliminary data.</text>
</comment>
<evidence type="ECO:0000256" key="2">
    <source>
        <dbReference type="ARBA" id="ARBA00022448"/>
    </source>
</evidence>
<evidence type="ECO:0000256" key="6">
    <source>
        <dbReference type="ARBA" id="ARBA00022989"/>
    </source>
</evidence>
<feature type="transmembrane region" description="Helical" evidence="9">
    <location>
        <begin position="295"/>
        <end position="316"/>
    </location>
</feature>
<comment type="function">
    <text evidence="9">Part of the Sec protein translocase complex. Interacts with the SecYEG preprotein conducting channel. SecDF uses the proton motive force (PMF) to complete protein translocation after the ATP-dependent function of SecA.</text>
</comment>
<keyword evidence="16" id="KW-1185">Reference proteome</keyword>
<comment type="similarity">
    <text evidence="10">Belongs to the SecD/SecF family. SecF subfamily.</text>
</comment>
<dbReference type="SUPFAM" id="SSF82866">
    <property type="entry name" value="Multidrug efflux transporter AcrB transmembrane domain"/>
    <property type="match status" value="2"/>
</dbReference>
<dbReference type="PRINTS" id="PR01755">
    <property type="entry name" value="SECFTRNLCASE"/>
</dbReference>
<feature type="compositionally biased region" description="Basic and acidic residues" evidence="11">
    <location>
        <begin position="724"/>
        <end position="737"/>
    </location>
</feature>
<dbReference type="GO" id="GO:0065002">
    <property type="term" value="P:intracellular protein transmembrane transport"/>
    <property type="evidence" value="ECO:0007669"/>
    <property type="project" value="UniProtKB-UniRule"/>
</dbReference>
<evidence type="ECO:0000259" key="13">
    <source>
        <dbReference type="Pfam" id="PF21760"/>
    </source>
</evidence>
<feature type="transmembrane region" description="Helical" evidence="9">
    <location>
        <begin position="599"/>
        <end position="620"/>
    </location>
</feature>
<dbReference type="PANTHER" id="PTHR30081:SF1">
    <property type="entry name" value="PROTEIN TRANSLOCASE SUBUNIT SECD"/>
    <property type="match status" value="1"/>
</dbReference>
<dbReference type="InterPro" id="IPR054384">
    <property type="entry name" value="SecDF_P1_head"/>
</dbReference>
<keyword evidence="3 9" id="KW-1003">Cell membrane</keyword>
<dbReference type="InterPro" id="IPR005665">
    <property type="entry name" value="SecF_bac"/>
</dbReference>
<feature type="transmembrane region" description="Helical" evidence="9">
    <location>
        <begin position="547"/>
        <end position="564"/>
    </location>
</feature>
<keyword evidence="7 9" id="KW-0811">Translocation</keyword>
<evidence type="ECO:0000313" key="16">
    <source>
        <dbReference type="Proteomes" id="UP001241537"/>
    </source>
</evidence>
<dbReference type="GO" id="GO:0015450">
    <property type="term" value="F:protein-transporting ATPase activity"/>
    <property type="evidence" value="ECO:0007669"/>
    <property type="project" value="InterPro"/>
</dbReference>
<keyword evidence="8 9" id="KW-0472">Membrane</keyword>
<dbReference type="EMBL" id="JAUSTO010000001">
    <property type="protein sequence ID" value="MDQ0151362.1"/>
    <property type="molecule type" value="Genomic_DNA"/>
</dbReference>
<dbReference type="Proteomes" id="UP001241537">
    <property type="component" value="Unassembled WGS sequence"/>
</dbReference>
<dbReference type="GO" id="GO:0006605">
    <property type="term" value="P:protein targeting"/>
    <property type="evidence" value="ECO:0007669"/>
    <property type="project" value="UniProtKB-UniRule"/>
</dbReference>
<organism evidence="15 16">
    <name type="scientific">Moryella indoligenes</name>
    <dbReference type="NCBI Taxonomy" id="371674"/>
    <lineage>
        <taxon>Bacteria</taxon>
        <taxon>Bacillati</taxon>
        <taxon>Bacillota</taxon>
        <taxon>Clostridia</taxon>
        <taxon>Lachnospirales</taxon>
        <taxon>Lachnospiraceae</taxon>
        <taxon>Moryella</taxon>
    </lineage>
</organism>
<dbReference type="InterPro" id="IPR022646">
    <property type="entry name" value="SecD/SecF_CS"/>
</dbReference>
<feature type="transmembrane region" description="Helical" evidence="9">
    <location>
        <begin position="370"/>
        <end position="393"/>
    </location>
</feature>
<dbReference type="InterPro" id="IPR055344">
    <property type="entry name" value="SecD_SecF_C_bact"/>
</dbReference>
<evidence type="ECO:0000256" key="10">
    <source>
        <dbReference type="HAMAP-Rule" id="MF_01464"/>
    </source>
</evidence>
<dbReference type="InterPro" id="IPR048631">
    <property type="entry name" value="SecD_1st"/>
</dbReference>
<evidence type="ECO:0000256" key="5">
    <source>
        <dbReference type="ARBA" id="ARBA00022927"/>
    </source>
</evidence>
<evidence type="ECO:0000256" key="8">
    <source>
        <dbReference type="ARBA" id="ARBA00023136"/>
    </source>
</evidence>
<feature type="domain" description="Protein translocase subunit SecDF P1" evidence="13">
    <location>
        <begin position="67"/>
        <end position="118"/>
    </location>
</feature>
<dbReference type="Pfam" id="PF07549">
    <property type="entry name" value="Sec_GG"/>
    <property type="match status" value="2"/>
</dbReference>
<dbReference type="Gene3D" id="3.30.1360.200">
    <property type="match status" value="1"/>
</dbReference>
<feature type="transmembrane region" description="Helical" evidence="9">
    <location>
        <begin position="675"/>
        <end position="698"/>
    </location>
</feature>
<evidence type="ECO:0000259" key="14">
    <source>
        <dbReference type="Pfam" id="PF22599"/>
    </source>
</evidence>
<feature type="domain" description="Protein export membrane protein SecD/SecF C-terminal" evidence="12">
    <location>
        <begin position="221"/>
        <end position="389"/>
    </location>
</feature>
<proteinExistence type="inferred from homology"/>
<dbReference type="HAMAP" id="MF_01463_B">
    <property type="entry name" value="SecD_B"/>
    <property type="match status" value="1"/>
</dbReference>
<feature type="transmembrane region" description="Helical" evidence="9">
    <location>
        <begin position="651"/>
        <end position="669"/>
    </location>
</feature>
<evidence type="ECO:0000256" key="1">
    <source>
        <dbReference type="ARBA" id="ARBA00004651"/>
    </source>
</evidence>
<dbReference type="AlphaFoldDB" id="A0AAE4AKF2"/>
<keyword evidence="2 9" id="KW-0813">Transport</keyword>
<name>A0AAE4AKF2_9FIRM</name>
<dbReference type="Gene3D" id="1.20.1640.10">
    <property type="entry name" value="Multidrug efflux transporter AcrB transmembrane domain"/>
    <property type="match status" value="2"/>
</dbReference>
<evidence type="ECO:0000259" key="12">
    <source>
        <dbReference type="Pfam" id="PF02355"/>
    </source>
</evidence>
<comment type="similarity">
    <text evidence="9">Belongs to the SecD/SecF family. SecD subfamily.</text>
</comment>
<dbReference type="NCBIfam" id="TIGR00966">
    <property type="entry name" value="transloc_SecF"/>
    <property type="match status" value="1"/>
</dbReference>
<feature type="domain" description="Protein export membrane protein SecD/SecF C-terminal" evidence="12">
    <location>
        <begin position="523"/>
        <end position="703"/>
    </location>
</feature>
<reference evidence="15" key="1">
    <citation type="submission" date="2023-07" db="EMBL/GenBank/DDBJ databases">
        <title>Genomic Encyclopedia of Type Strains, Phase IV (KMG-IV): sequencing the most valuable type-strain genomes for metagenomic binning, comparative biology and taxonomic classification.</title>
        <authorList>
            <person name="Goeker M."/>
        </authorList>
    </citation>
    <scope>NUCLEOTIDE SEQUENCE</scope>
    <source>
        <strain evidence="15">DSM 19659</strain>
    </source>
</reference>
<feature type="transmembrane region" description="Helical" evidence="9">
    <location>
        <begin position="243"/>
        <end position="263"/>
    </location>
</feature>
<feature type="transmembrane region" description="Helical" evidence="9">
    <location>
        <begin position="420"/>
        <end position="441"/>
    </location>
</feature>
<dbReference type="RefSeq" id="WP_307251770.1">
    <property type="nucleotide sequence ID" value="NZ_JAUSTO010000001.1"/>
</dbReference>
<gene>
    <name evidence="10" type="primary">secF</name>
    <name evidence="9" type="synonym">secD</name>
    <name evidence="15" type="ORF">J2S20_000036</name>
</gene>
<feature type="transmembrane region" description="Helical" evidence="9">
    <location>
        <begin position="270"/>
        <end position="289"/>
    </location>
</feature>
<feature type="domain" description="SecDF P1 head subdomain" evidence="14">
    <location>
        <begin position="120"/>
        <end position="219"/>
    </location>
</feature>
<comment type="subunit">
    <text evidence="9">Forms a complex with SecF. Part of the essential Sec protein translocation apparatus which comprises SecA, SecYEG and auxiliary proteins SecDF. Other proteins may also be involved.</text>
</comment>
<dbReference type="InterPro" id="IPR022645">
    <property type="entry name" value="SecD/SecF_bac"/>
</dbReference>
<dbReference type="Pfam" id="PF22599">
    <property type="entry name" value="SecDF_P1_head"/>
    <property type="match status" value="1"/>
</dbReference>
<dbReference type="HAMAP" id="MF_01464_B">
    <property type="entry name" value="SecF_B"/>
    <property type="match status" value="1"/>
</dbReference>
<feature type="transmembrane region" description="Helical" evidence="9">
    <location>
        <begin position="337"/>
        <end position="358"/>
    </location>
</feature>
<dbReference type="Pfam" id="PF21760">
    <property type="entry name" value="SecD_1st"/>
    <property type="match status" value="1"/>
</dbReference>
<keyword evidence="4 9" id="KW-0812">Transmembrane</keyword>
<comment type="subunit">
    <text evidence="10">Forms a complex with SecD. Part of the essential Sec protein translocation apparatus which comprises SecA, SecYEG and auxiliary proteins SecDF. Other proteins may also be involved.</text>
</comment>
<dbReference type="NCBIfam" id="TIGR01129">
    <property type="entry name" value="secD"/>
    <property type="match status" value="1"/>
</dbReference>
<evidence type="ECO:0000313" key="15">
    <source>
        <dbReference type="EMBL" id="MDQ0151362.1"/>
    </source>
</evidence>
<dbReference type="NCBIfam" id="TIGR00916">
    <property type="entry name" value="2A0604s01"/>
    <property type="match status" value="2"/>
</dbReference>
<dbReference type="InterPro" id="IPR048634">
    <property type="entry name" value="SecD_SecF_C"/>
</dbReference>
<evidence type="ECO:0000256" key="7">
    <source>
        <dbReference type="ARBA" id="ARBA00023010"/>
    </source>
</evidence>
<evidence type="ECO:0000256" key="9">
    <source>
        <dbReference type="HAMAP-Rule" id="MF_01463"/>
    </source>
</evidence>
<protein>
    <recommendedName>
        <fullName evidence="9 10">Multifunctional fusion protein</fullName>
    </recommendedName>
    <domain>
        <recommendedName>
            <fullName evidence="9">Protein translocase subunit SecD</fullName>
        </recommendedName>
    </domain>
    <domain>
        <recommendedName>
            <fullName evidence="10">Protein-export membrane protein SecF</fullName>
        </recommendedName>
    </domain>
</protein>
<comment type="subcellular location">
    <subcellularLocation>
        <location evidence="1 9">Cell membrane</location>
        <topology evidence="1 9">Multi-pass membrane protein</topology>
    </subcellularLocation>
</comment>
<dbReference type="InterPro" id="IPR005791">
    <property type="entry name" value="SecD"/>
</dbReference>
<keyword evidence="5 9" id="KW-0653">Protein transport</keyword>
<evidence type="ECO:0000256" key="3">
    <source>
        <dbReference type="ARBA" id="ARBA00022475"/>
    </source>
</evidence>
<evidence type="ECO:0000256" key="11">
    <source>
        <dbReference type="SAM" id="MobiDB-lite"/>
    </source>
</evidence>
<accession>A0AAE4AKF2</accession>
<dbReference type="GO" id="GO:0043952">
    <property type="term" value="P:protein transport by the Sec complex"/>
    <property type="evidence" value="ECO:0007669"/>
    <property type="project" value="UniProtKB-UniRule"/>
</dbReference>
<feature type="region of interest" description="Disordered" evidence="11">
    <location>
        <begin position="709"/>
        <end position="737"/>
    </location>
</feature>
<feature type="transmembrane region" description="Helical" evidence="9">
    <location>
        <begin position="571"/>
        <end position="593"/>
    </location>
</feature>
<dbReference type="PANTHER" id="PTHR30081">
    <property type="entry name" value="PROTEIN-EXPORT MEMBRANE PROTEIN SEC"/>
    <property type="match status" value="1"/>
</dbReference>
<dbReference type="InterPro" id="IPR022813">
    <property type="entry name" value="SecD/SecF_arch_bac"/>
</dbReference>